<protein>
    <submittedName>
        <fullName evidence="2">Uncharacterized protein</fullName>
    </submittedName>
</protein>
<feature type="transmembrane region" description="Helical" evidence="1">
    <location>
        <begin position="397"/>
        <end position="419"/>
    </location>
</feature>
<gene>
    <name evidence="2" type="primary">orf583</name>
</gene>
<feature type="transmembrane region" description="Helical" evidence="1">
    <location>
        <begin position="373"/>
        <end position="391"/>
    </location>
</feature>
<sequence>MILPVEYSWLESYLDNDSLWLEDSINWEEAFDLVLSDFTIYNFLTTPFFFNSHFFIDSFTKLSFLDVMFLIETNKTTYSRELYDLFIWDLTSLIYNKFLPLQFLFYTDYQDFIVILLYYSPELMLALTDYINIYWINNTFNYNPASVFDLYNDSLNTAVSEFVEYFILFFSFIWAVVIFVNIFQLIKWNNPLEIYIIRLYNYLFSSSREMRIQFEAFLQVFFFFFFYWSMMVATFDDDQEEVIEIFDVGFFYFFCLLIAFLLYKYSIHYFAFLEASVSEGRSVSFISKQFFRDFINTFALFLRFFILLFRLNVYDTLDDFYDSYYIFVGDFDDDEYFSEVFFSMYGLMFYDFDVNDDRAFSLEDENEFFLDLFYIYFVCWSKLFYFIFFIIEEILRLSLGFYICYLIIFEVHSVNFSYVEDNYIQIKRQEFSVNTHELFTNFK</sequence>
<keyword evidence="1" id="KW-1133">Transmembrane helix</keyword>
<feature type="transmembrane region" description="Helical" evidence="1">
    <location>
        <begin position="165"/>
        <end position="186"/>
    </location>
</feature>
<feature type="transmembrane region" description="Helical" evidence="1">
    <location>
        <begin position="212"/>
        <end position="230"/>
    </location>
</feature>
<reference evidence="2" key="1">
    <citation type="submission" date="2020-05" db="EMBL/GenBank/DDBJ databases">
        <title>Characterization and comparative analysis of mitochondrial genomes of the highly differentiated ciliated protists shed light on the diversity and evolution of the linear molecular architecture.</title>
        <authorList>
            <person name="Zhang T."/>
            <person name="Li C."/>
            <person name="Zhang X."/>
            <person name="Wang C."/>
            <person name="Roger A.J."/>
            <person name="Song W."/>
            <person name="Gao F."/>
        </authorList>
    </citation>
    <scope>NUCLEOTIDE SEQUENCE</scope>
</reference>
<feature type="transmembrane region" description="Helical" evidence="1">
    <location>
        <begin position="250"/>
        <end position="273"/>
    </location>
</feature>
<organism evidence="2">
    <name type="scientific">Halteria grandinella</name>
    <dbReference type="NCBI Taxonomy" id="5974"/>
    <lineage>
        <taxon>Eukaryota</taxon>
        <taxon>Sar</taxon>
        <taxon>Alveolata</taxon>
        <taxon>Ciliophora</taxon>
        <taxon>Intramacronucleata</taxon>
        <taxon>Spirotrichea</taxon>
        <taxon>Stichotrichia</taxon>
        <taxon>Sporadotrichida</taxon>
        <taxon>Halteriidae</taxon>
        <taxon>Halteria</taxon>
    </lineage>
</organism>
<geneLocation type="mitochondrion" evidence="2"/>
<dbReference type="GeneID" id="63661440"/>
<dbReference type="EMBL" id="MT471317">
    <property type="protein sequence ID" value="QPL16007.1"/>
    <property type="molecule type" value="Genomic_DNA"/>
</dbReference>
<keyword evidence="1" id="KW-0472">Membrane</keyword>
<evidence type="ECO:0000313" key="2">
    <source>
        <dbReference type="EMBL" id="QPL16007.1"/>
    </source>
</evidence>
<proteinExistence type="predicted"/>
<evidence type="ECO:0000256" key="1">
    <source>
        <dbReference type="SAM" id="Phobius"/>
    </source>
</evidence>
<keyword evidence="2" id="KW-0496">Mitochondrion</keyword>
<feature type="transmembrane region" description="Helical" evidence="1">
    <location>
        <begin position="294"/>
        <end position="313"/>
    </location>
</feature>
<dbReference type="AlphaFoldDB" id="A0A7T0M4Y7"/>
<name>A0A7T0M4Y7_HALGN</name>
<dbReference type="RefSeq" id="YP_010049602.1">
    <property type="nucleotide sequence ID" value="NC_054370.1"/>
</dbReference>
<keyword evidence="1" id="KW-0812">Transmembrane</keyword>
<accession>A0A7T0M4Y7</accession>